<gene>
    <name evidence="8" type="ORF">VaNZ11_007624</name>
</gene>
<evidence type="ECO:0000256" key="2">
    <source>
        <dbReference type="ARBA" id="ARBA00007072"/>
    </source>
</evidence>
<dbReference type="InterPro" id="IPR035986">
    <property type="entry name" value="PKD_dom_sf"/>
</dbReference>
<dbReference type="Proteomes" id="UP001165090">
    <property type="component" value="Unassembled WGS sequence"/>
</dbReference>
<dbReference type="PROSITE" id="PS50093">
    <property type="entry name" value="PKD"/>
    <property type="match status" value="1"/>
</dbReference>
<dbReference type="InterPro" id="IPR013783">
    <property type="entry name" value="Ig-like_fold"/>
</dbReference>
<evidence type="ECO:0000256" key="6">
    <source>
        <dbReference type="ARBA" id="ARBA00023326"/>
    </source>
</evidence>
<dbReference type="InterPro" id="IPR001701">
    <property type="entry name" value="Glyco_hydro_9"/>
</dbReference>
<feature type="domain" description="PKD" evidence="7">
    <location>
        <begin position="154"/>
        <end position="210"/>
    </location>
</feature>
<protein>
    <recommendedName>
        <fullName evidence="3">cellulase</fullName>
        <ecNumber evidence="3">3.2.1.4</ecNumber>
    </recommendedName>
</protein>
<reference evidence="8 9" key="1">
    <citation type="journal article" date="2023" name="IScience">
        <title>Expanded male sex-determining region conserved during the evolution of homothallism in the green alga Volvox.</title>
        <authorList>
            <person name="Yamamoto K."/>
            <person name="Matsuzaki R."/>
            <person name="Mahakham W."/>
            <person name="Heman W."/>
            <person name="Sekimoto H."/>
            <person name="Kawachi M."/>
            <person name="Minakuchi Y."/>
            <person name="Toyoda A."/>
            <person name="Nozaki H."/>
        </authorList>
    </citation>
    <scope>NUCLEOTIDE SEQUENCE [LARGE SCALE GENOMIC DNA]</scope>
    <source>
        <strain evidence="8 9">NIES-4468</strain>
    </source>
</reference>
<dbReference type="Gene3D" id="2.60.40.10">
    <property type="entry name" value="Immunoglobulins"/>
    <property type="match status" value="1"/>
</dbReference>
<evidence type="ECO:0000256" key="3">
    <source>
        <dbReference type="ARBA" id="ARBA00012601"/>
    </source>
</evidence>
<dbReference type="Pfam" id="PF00759">
    <property type="entry name" value="Glyco_hydro_9"/>
    <property type="match status" value="1"/>
</dbReference>
<dbReference type="SUPFAM" id="SSF48208">
    <property type="entry name" value="Six-hairpin glycosidases"/>
    <property type="match status" value="1"/>
</dbReference>
<keyword evidence="5" id="KW-0119">Carbohydrate metabolism</keyword>
<organism evidence="8 9">
    <name type="scientific">Volvox africanus</name>
    <dbReference type="NCBI Taxonomy" id="51714"/>
    <lineage>
        <taxon>Eukaryota</taxon>
        <taxon>Viridiplantae</taxon>
        <taxon>Chlorophyta</taxon>
        <taxon>core chlorophytes</taxon>
        <taxon>Chlorophyceae</taxon>
        <taxon>CS clade</taxon>
        <taxon>Chlamydomonadales</taxon>
        <taxon>Volvocaceae</taxon>
        <taxon>Volvox</taxon>
    </lineage>
</organism>
<evidence type="ECO:0000313" key="9">
    <source>
        <dbReference type="Proteomes" id="UP001165090"/>
    </source>
</evidence>
<dbReference type="EC" id="3.2.1.4" evidence="3"/>
<keyword evidence="4" id="KW-0136">Cellulose degradation</keyword>
<evidence type="ECO:0000256" key="1">
    <source>
        <dbReference type="ARBA" id="ARBA00000966"/>
    </source>
</evidence>
<comment type="catalytic activity">
    <reaction evidence="1">
        <text>Endohydrolysis of (1-&gt;4)-beta-D-glucosidic linkages in cellulose, lichenin and cereal beta-D-glucans.</text>
        <dbReference type="EC" id="3.2.1.4"/>
    </reaction>
</comment>
<evidence type="ECO:0000256" key="5">
    <source>
        <dbReference type="ARBA" id="ARBA00023277"/>
    </source>
</evidence>
<dbReference type="SUPFAM" id="SSF49299">
    <property type="entry name" value="PKD domain"/>
    <property type="match status" value="1"/>
</dbReference>
<evidence type="ECO:0000259" key="7">
    <source>
        <dbReference type="PROSITE" id="PS50093"/>
    </source>
</evidence>
<accession>A0ABQ5S3E4</accession>
<keyword evidence="6" id="KW-0624">Polysaccharide degradation</keyword>
<comment type="caution">
    <text evidence="8">The sequence shown here is derived from an EMBL/GenBank/DDBJ whole genome shotgun (WGS) entry which is preliminary data.</text>
</comment>
<keyword evidence="9" id="KW-1185">Reference proteome</keyword>
<dbReference type="InterPro" id="IPR012341">
    <property type="entry name" value="6hp_glycosidase-like_sf"/>
</dbReference>
<dbReference type="InterPro" id="IPR000601">
    <property type="entry name" value="PKD_dom"/>
</dbReference>
<dbReference type="InterPro" id="IPR008928">
    <property type="entry name" value="6-hairpin_glycosidase_sf"/>
</dbReference>
<dbReference type="EMBL" id="BSDZ01000019">
    <property type="protein sequence ID" value="GLI64428.1"/>
    <property type="molecule type" value="Genomic_DNA"/>
</dbReference>
<comment type="similarity">
    <text evidence="2">Belongs to the glycosyl hydrolase 9 (cellulase E) family.</text>
</comment>
<feature type="non-terminal residue" evidence="8">
    <location>
        <position position="1"/>
    </location>
</feature>
<evidence type="ECO:0000256" key="4">
    <source>
        <dbReference type="ARBA" id="ARBA00023001"/>
    </source>
</evidence>
<dbReference type="Gene3D" id="1.50.10.10">
    <property type="match status" value="1"/>
</dbReference>
<proteinExistence type="inferred from homology"/>
<name>A0ABQ5S3E4_9CHLO</name>
<evidence type="ECO:0000313" key="8">
    <source>
        <dbReference type="EMBL" id="GLI64428.1"/>
    </source>
</evidence>
<feature type="non-terminal residue" evidence="8">
    <location>
        <position position="292"/>
    </location>
</feature>
<sequence length="292" mass="30565">HFPAEPAAHLMVAAALAASNSSEATAWKNLAAQQVHYMLGANPQGFSLISGIGARRIRNVVDQESSYDDLDPAWPGLPIGLASSFTWLSQYGSSLGWTFPPGIDYPALHRISDVFNVNTEFAVHWLAMSLGVVAALAGNVSTIGKLNSSVLSPPAIYLEQSTISGPAPLSVRFIVKVEDGPGTVAYVEYDFGDGGHSYQAQPVHVYGEAGRAFYGTVTVAFNDGQTATQPFSVFTSWMAEALPSLPPPTGMSLAARLGHDLPKPGWGASLPPLLIAATLAEGPDASGAAIFA</sequence>